<dbReference type="Proteomes" id="UP001595999">
    <property type="component" value="Unassembled WGS sequence"/>
</dbReference>
<feature type="transmembrane region" description="Helical" evidence="1">
    <location>
        <begin position="58"/>
        <end position="77"/>
    </location>
</feature>
<comment type="caution">
    <text evidence="2">The sequence shown here is derived from an EMBL/GenBank/DDBJ whole genome shotgun (WGS) entry which is preliminary data.</text>
</comment>
<protein>
    <submittedName>
        <fullName evidence="2">Uncharacterized protein</fullName>
    </submittedName>
</protein>
<dbReference type="RefSeq" id="WP_231461707.1">
    <property type="nucleotide sequence ID" value="NZ_JAJOHW010000043.1"/>
</dbReference>
<dbReference type="EMBL" id="JBHSEK010000004">
    <property type="protein sequence ID" value="MFC4489709.1"/>
    <property type="molecule type" value="Genomic_DNA"/>
</dbReference>
<evidence type="ECO:0000256" key="1">
    <source>
        <dbReference type="SAM" id="Phobius"/>
    </source>
</evidence>
<evidence type="ECO:0000313" key="2">
    <source>
        <dbReference type="EMBL" id="MFC4489709.1"/>
    </source>
</evidence>
<sequence length="81" mass="9138">MSYLRAMPLLSVLLLLPQLCLADMGSMGAFMVNLALFGIVFWLALTCLVFWKLRRRTAGAQFGFTLLFLLLPLLWVVSMGR</sequence>
<feature type="transmembrane region" description="Helical" evidence="1">
    <location>
        <begin position="32"/>
        <end position="51"/>
    </location>
</feature>
<gene>
    <name evidence="2" type="ORF">ACFO0R_08740</name>
</gene>
<accession>A0ABV8ZQD4</accession>
<evidence type="ECO:0000313" key="3">
    <source>
        <dbReference type="Proteomes" id="UP001595999"/>
    </source>
</evidence>
<organism evidence="2 3">
    <name type="scientific">Chromobacterium aquaticum</name>
    <dbReference type="NCBI Taxonomy" id="467180"/>
    <lineage>
        <taxon>Bacteria</taxon>
        <taxon>Pseudomonadati</taxon>
        <taxon>Pseudomonadota</taxon>
        <taxon>Betaproteobacteria</taxon>
        <taxon>Neisseriales</taxon>
        <taxon>Chromobacteriaceae</taxon>
        <taxon>Chromobacterium</taxon>
    </lineage>
</organism>
<reference evidence="3" key="1">
    <citation type="journal article" date="2019" name="Int. J. Syst. Evol. Microbiol.">
        <title>The Global Catalogue of Microorganisms (GCM) 10K type strain sequencing project: providing services to taxonomists for standard genome sequencing and annotation.</title>
        <authorList>
            <consortium name="The Broad Institute Genomics Platform"/>
            <consortium name="The Broad Institute Genome Sequencing Center for Infectious Disease"/>
            <person name="Wu L."/>
            <person name="Ma J."/>
        </authorList>
    </citation>
    <scope>NUCLEOTIDE SEQUENCE [LARGE SCALE GENOMIC DNA]</scope>
    <source>
        <strain evidence="3">CGMCC 4.7608</strain>
    </source>
</reference>
<keyword evidence="1" id="KW-0812">Transmembrane</keyword>
<name>A0ABV8ZQD4_9NEIS</name>
<keyword evidence="1" id="KW-1133">Transmembrane helix</keyword>
<keyword evidence="1" id="KW-0472">Membrane</keyword>
<proteinExistence type="predicted"/>
<keyword evidence="3" id="KW-1185">Reference proteome</keyword>